<sequence>MNTGSIQRVTDHRAMTCLTDERVDKNDRSASPLAVWPMVATHFTLDDADFGYSFIRRTVLLPRFGMGWLQGQKWM</sequence>
<reference evidence="1 2" key="1">
    <citation type="journal article" date="2014" name="Genome Announc.">
        <title>Draft Genome Sequence of Advenella kashmirensis Strain W13003, a Polycyclic Aromatic Hydrocarbon-Degrading Bacterium.</title>
        <authorList>
            <person name="Wang X."/>
            <person name="Jin D."/>
            <person name="Zhou L."/>
            <person name="Wu L."/>
            <person name="An W."/>
            <person name="Zhao L."/>
        </authorList>
    </citation>
    <scope>NUCLEOTIDE SEQUENCE [LARGE SCALE GENOMIC DNA]</scope>
    <source>
        <strain evidence="1 2">W13003</strain>
    </source>
</reference>
<comment type="caution">
    <text evidence="1">The sequence shown here is derived from an EMBL/GenBank/DDBJ whole genome shotgun (WGS) entry which is preliminary data.</text>
</comment>
<dbReference type="HOGENOM" id="CLU_2662859_0_0_4"/>
<accession>V8QKZ8</accession>
<evidence type="ECO:0000313" key="2">
    <source>
        <dbReference type="Proteomes" id="UP000018733"/>
    </source>
</evidence>
<organism evidence="1 2">
    <name type="scientific">Advenella kashmirensis W13003</name>
    <dbReference type="NCBI Taxonomy" id="1424334"/>
    <lineage>
        <taxon>Bacteria</taxon>
        <taxon>Pseudomonadati</taxon>
        <taxon>Pseudomonadota</taxon>
        <taxon>Betaproteobacteria</taxon>
        <taxon>Burkholderiales</taxon>
        <taxon>Alcaligenaceae</taxon>
    </lineage>
</organism>
<dbReference type="STRING" id="1424334.W822_22900"/>
<name>V8QKZ8_9BURK</name>
<keyword evidence="2" id="KW-1185">Reference proteome</keyword>
<evidence type="ECO:0000313" key="1">
    <source>
        <dbReference type="EMBL" id="ETF00322.1"/>
    </source>
</evidence>
<dbReference type="Proteomes" id="UP000018733">
    <property type="component" value="Unassembled WGS sequence"/>
</dbReference>
<dbReference type="AlphaFoldDB" id="V8QKZ8"/>
<gene>
    <name evidence="1" type="ORF">W822_22900</name>
</gene>
<proteinExistence type="predicted"/>
<dbReference type="EMBL" id="AYXT01000015">
    <property type="protein sequence ID" value="ETF00322.1"/>
    <property type="molecule type" value="Genomic_DNA"/>
</dbReference>
<protein>
    <submittedName>
        <fullName evidence="1">Uncharacterized protein</fullName>
    </submittedName>
</protein>